<feature type="domain" description="DUF5666" evidence="1">
    <location>
        <begin position="400"/>
        <end position="472"/>
    </location>
</feature>
<dbReference type="AlphaFoldDB" id="A0A3B1DEZ6"/>
<feature type="domain" description="DUF5666" evidence="1">
    <location>
        <begin position="177"/>
        <end position="231"/>
    </location>
</feature>
<dbReference type="InterPro" id="IPR043724">
    <property type="entry name" value="DUF5666"/>
</dbReference>
<feature type="domain" description="DUF5666" evidence="1">
    <location>
        <begin position="106"/>
        <end position="166"/>
    </location>
</feature>
<dbReference type="EMBL" id="UOGI01000356">
    <property type="protein sequence ID" value="VAX34584.1"/>
    <property type="molecule type" value="Genomic_DNA"/>
</dbReference>
<evidence type="ECO:0000259" key="1">
    <source>
        <dbReference type="Pfam" id="PF18914"/>
    </source>
</evidence>
<name>A0A3B1DEZ6_9ZZZZ</name>
<reference evidence="2" key="1">
    <citation type="submission" date="2018-06" db="EMBL/GenBank/DDBJ databases">
        <authorList>
            <person name="Zhirakovskaya E."/>
        </authorList>
    </citation>
    <scope>NUCLEOTIDE SEQUENCE</scope>
</reference>
<protein>
    <recommendedName>
        <fullName evidence="1">DUF5666 domain-containing protein</fullName>
    </recommendedName>
</protein>
<feature type="domain" description="DUF5666" evidence="1">
    <location>
        <begin position="248"/>
        <end position="307"/>
    </location>
</feature>
<evidence type="ECO:0000313" key="2">
    <source>
        <dbReference type="EMBL" id="VAX34584.1"/>
    </source>
</evidence>
<dbReference type="PROSITE" id="PS51257">
    <property type="entry name" value="PROKAR_LIPOPROTEIN"/>
    <property type="match status" value="1"/>
</dbReference>
<feature type="domain" description="DUF5666" evidence="1">
    <location>
        <begin position="319"/>
        <end position="387"/>
    </location>
</feature>
<sequence>MLNVGLKSAWKSLMVVVLALGLLGSCSGGGGDLAGGGVSGTGVYNGVITGFGSVFVNGVEFSTTGAAITANDTGVTEADLDVGMKVRVEASGTNALSIAFDPEVIGPVQSIDTVNDQIVVMGQTVLIQGTTIFKGVGSILDLAAGDTVVVSGFFDAAGNIRAVFIELKSLTSGEEVKGVVSAFDAVSRTFVINGLSVDYSGLTDPPQFQNGDFVEVKGTLSAGTLVASYIEVEDPVEAALPGNEMAVEGIVTTVSSLNDFEVNGLRVYTDDQTVYENGLQGDVAVNVQLEVEGTVIDDGVLLAEKVEFLSHEETEVGIEGAVEQVDLQNSAVSVFGIVISVNSSTIFNDESGQQVRDFSLDKIKLNDLIEVGGFIDDSGRVVAVKVERKDPSEPEYSLSGPVDAVSESAGSFYILGVQVNVSDQNVTFENENDTSITASEFFSTIDDTKDPGDIVEVGGLYQGGVFVADEVEIERIN</sequence>
<gene>
    <name evidence="2" type="ORF">MNBD_NITROSPIRAE03-818</name>
</gene>
<accession>A0A3B1DEZ6</accession>
<proteinExistence type="predicted"/>
<dbReference type="Pfam" id="PF18914">
    <property type="entry name" value="DUF5666"/>
    <property type="match status" value="5"/>
</dbReference>
<organism evidence="2">
    <name type="scientific">hydrothermal vent metagenome</name>
    <dbReference type="NCBI Taxonomy" id="652676"/>
    <lineage>
        <taxon>unclassified sequences</taxon>
        <taxon>metagenomes</taxon>
        <taxon>ecological metagenomes</taxon>
    </lineage>
</organism>